<dbReference type="STRING" id="61819.ENSACIP00000005554"/>
<dbReference type="GO" id="GO:0016887">
    <property type="term" value="F:ATP hydrolysis activity"/>
    <property type="evidence" value="ECO:0007669"/>
    <property type="project" value="InterPro"/>
</dbReference>
<reference evidence="3" key="2">
    <citation type="submission" date="2025-09" db="UniProtKB">
        <authorList>
            <consortium name="Ensembl"/>
        </authorList>
    </citation>
    <scope>IDENTIFICATION</scope>
</reference>
<feature type="domain" description="AAA+ ATPase" evidence="2">
    <location>
        <begin position="132"/>
        <end position="273"/>
    </location>
</feature>
<dbReference type="Ensembl" id="ENSACIT00000005722.1">
    <property type="protein sequence ID" value="ENSACIP00000005554.1"/>
    <property type="gene ID" value="ENSACIG00000004353.1"/>
</dbReference>
<dbReference type="SMART" id="SM00382">
    <property type="entry name" value="AAA"/>
    <property type="match status" value="1"/>
</dbReference>
<keyword evidence="4" id="KW-1185">Reference proteome</keyword>
<name>A0A3Q0R0S7_AMPCI</name>
<comment type="similarity">
    <text evidence="1">Belongs to the ClpA/ClpB family. Torsin subfamily.</text>
</comment>
<dbReference type="GO" id="GO:0071763">
    <property type="term" value="P:nuclear membrane organization"/>
    <property type="evidence" value="ECO:0007669"/>
    <property type="project" value="TreeGrafter"/>
</dbReference>
<protein>
    <submittedName>
        <fullName evidence="3">Torsin family 1</fullName>
    </submittedName>
</protein>
<evidence type="ECO:0000313" key="3">
    <source>
        <dbReference type="Ensembl" id="ENSACIP00000005554.1"/>
    </source>
</evidence>
<dbReference type="SUPFAM" id="SSF56672">
    <property type="entry name" value="DNA/RNA polymerases"/>
    <property type="match status" value="1"/>
</dbReference>
<dbReference type="CDD" id="cd00009">
    <property type="entry name" value="AAA"/>
    <property type="match status" value="1"/>
</dbReference>
<dbReference type="GO" id="GO:0034504">
    <property type="term" value="P:protein localization to nucleus"/>
    <property type="evidence" value="ECO:0007669"/>
    <property type="project" value="TreeGrafter"/>
</dbReference>
<reference evidence="3" key="1">
    <citation type="submission" date="2025-08" db="UniProtKB">
        <authorList>
            <consortium name="Ensembl"/>
        </authorList>
    </citation>
    <scope>IDENTIFICATION</scope>
</reference>
<dbReference type="GeneTree" id="ENSGT00950000182888"/>
<dbReference type="InterPro" id="IPR027417">
    <property type="entry name" value="P-loop_NTPase"/>
</dbReference>
<dbReference type="InterPro" id="IPR010448">
    <property type="entry name" value="Torsin"/>
</dbReference>
<sequence>MLKELCTSLKASVSTNGKQSQYFQLSRGTHQGCPISPLLFALAIEPLAITLKTLPSLSGIYRGDEEHRVSLYVDDLVLYVPDPVSSVPDIIRALRRCGLKDDLKNKLFGQHVASEIIFKAVTGFMSNKNPKKPLALSLHGPTGTGKSFVSQLIADNIYKKGRDSQFVHLFSATHHFPHQDQTATYKSQLQDWIKGNVRNCERSMFIFDEMDKMPPGVIDVTEPFLDFYPRLDGVSFQKSIFIFLSNAGADNITQTALDFWKKGRDRKEIKLKDLETSLSASVFNGFFQSSLIDCDMLDAFIPFLPLEYRHVVQCVMAEMKARGLQPDKDEADKLARDLVYFPKPENVFAKSGCKTVANRINFYSRVLASL</sequence>
<dbReference type="PRINTS" id="PR00300">
    <property type="entry name" value="CLPPROTEASEA"/>
</dbReference>
<dbReference type="AlphaFoldDB" id="A0A3Q0R0S7"/>
<dbReference type="GO" id="GO:0005635">
    <property type="term" value="C:nuclear envelope"/>
    <property type="evidence" value="ECO:0007669"/>
    <property type="project" value="TreeGrafter"/>
</dbReference>
<dbReference type="GO" id="GO:0005524">
    <property type="term" value="F:ATP binding"/>
    <property type="evidence" value="ECO:0007669"/>
    <property type="project" value="InterPro"/>
</dbReference>
<accession>A0A3Q0R0S7</accession>
<evidence type="ECO:0000256" key="1">
    <source>
        <dbReference type="ARBA" id="ARBA00006235"/>
    </source>
</evidence>
<dbReference type="PANTHER" id="PTHR10760:SF14">
    <property type="entry name" value="TORSIN-1B"/>
    <property type="match status" value="1"/>
</dbReference>
<organism evidence="3 4">
    <name type="scientific">Amphilophus citrinellus</name>
    <name type="common">Midas cichlid</name>
    <name type="synonym">Cichlasoma citrinellum</name>
    <dbReference type="NCBI Taxonomy" id="61819"/>
    <lineage>
        <taxon>Eukaryota</taxon>
        <taxon>Metazoa</taxon>
        <taxon>Chordata</taxon>
        <taxon>Craniata</taxon>
        <taxon>Vertebrata</taxon>
        <taxon>Euteleostomi</taxon>
        <taxon>Actinopterygii</taxon>
        <taxon>Neopterygii</taxon>
        <taxon>Teleostei</taxon>
        <taxon>Neoteleostei</taxon>
        <taxon>Acanthomorphata</taxon>
        <taxon>Ovalentaria</taxon>
        <taxon>Cichlomorphae</taxon>
        <taxon>Cichliformes</taxon>
        <taxon>Cichlidae</taxon>
        <taxon>New World cichlids</taxon>
        <taxon>Cichlasomatinae</taxon>
        <taxon>Heroini</taxon>
        <taxon>Amphilophus</taxon>
    </lineage>
</organism>
<evidence type="ECO:0000313" key="4">
    <source>
        <dbReference type="Proteomes" id="UP000261340"/>
    </source>
</evidence>
<dbReference type="InterPro" id="IPR003593">
    <property type="entry name" value="AAA+_ATPase"/>
</dbReference>
<dbReference type="SUPFAM" id="SSF52540">
    <property type="entry name" value="P-loop containing nucleoside triphosphate hydrolases"/>
    <property type="match status" value="1"/>
</dbReference>
<dbReference type="GO" id="GO:0005788">
    <property type="term" value="C:endoplasmic reticulum lumen"/>
    <property type="evidence" value="ECO:0007669"/>
    <property type="project" value="TreeGrafter"/>
</dbReference>
<dbReference type="Pfam" id="PF06309">
    <property type="entry name" value="Torsin"/>
    <property type="match status" value="1"/>
</dbReference>
<dbReference type="InterPro" id="IPR043502">
    <property type="entry name" value="DNA/RNA_pol_sf"/>
</dbReference>
<evidence type="ECO:0000259" key="2">
    <source>
        <dbReference type="SMART" id="SM00382"/>
    </source>
</evidence>
<dbReference type="InterPro" id="IPR001270">
    <property type="entry name" value="ClpA/B"/>
</dbReference>
<dbReference type="Proteomes" id="UP000261340">
    <property type="component" value="Unplaced"/>
</dbReference>
<dbReference type="PANTHER" id="PTHR10760">
    <property type="entry name" value="TORSIN"/>
    <property type="match status" value="1"/>
</dbReference>
<dbReference type="Gene3D" id="3.40.50.300">
    <property type="entry name" value="P-loop containing nucleotide triphosphate hydrolases"/>
    <property type="match status" value="1"/>
</dbReference>
<dbReference type="InterPro" id="IPR049337">
    <property type="entry name" value="TOR1A_C"/>
</dbReference>
<dbReference type="FunFam" id="3.40.50.300:FF:001719">
    <property type="entry name" value="Torsin"/>
    <property type="match status" value="1"/>
</dbReference>
<dbReference type="Pfam" id="PF21376">
    <property type="entry name" value="TOR1A_C"/>
    <property type="match status" value="1"/>
</dbReference>
<dbReference type="GO" id="GO:0019894">
    <property type="term" value="F:kinesin binding"/>
    <property type="evidence" value="ECO:0007669"/>
    <property type="project" value="TreeGrafter"/>
</dbReference>
<proteinExistence type="inferred from homology"/>